<keyword evidence="4" id="KW-0675">Receptor</keyword>
<dbReference type="Gene3D" id="2.170.130.10">
    <property type="entry name" value="TonB-dependent receptor, plug domain"/>
    <property type="match status" value="1"/>
</dbReference>
<dbReference type="PANTHER" id="PTHR30069">
    <property type="entry name" value="TONB-DEPENDENT OUTER MEMBRANE RECEPTOR"/>
    <property type="match status" value="1"/>
</dbReference>
<feature type="domain" description="TonB-dependent receptor plug" evidence="2">
    <location>
        <begin position="130"/>
        <end position="220"/>
    </location>
</feature>
<dbReference type="InterPro" id="IPR012910">
    <property type="entry name" value="Plug_dom"/>
</dbReference>
<name>A0ABU5QRH5_9BACT</name>
<dbReference type="Gene3D" id="2.60.40.1120">
    <property type="entry name" value="Carboxypeptidase-like, regulatory domain"/>
    <property type="match status" value="1"/>
</dbReference>
<dbReference type="SUPFAM" id="SSF56935">
    <property type="entry name" value="Porins"/>
    <property type="match status" value="1"/>
</dbReference>
<dbReference type="InterPro" id="IPR008969">
    <property type="entry name" value="CarboxyPept-like_regulatory"/>
</dbReference>
<organism evidence="4 5">
    <name type="scientific">Arcicella aquatica</name>
    <dbReference type="NCBI Taxonomy" id="217141"/>
    <lineage>
        <taxon>Bacteria</taxon>
        <taxon>Pseudomonadati</taxon>
        <taxon>Bacteroidota</taxon>
        <taxon>Cytophagia</taxon>
        <taxon>Cytophagales</taxon>
        <taxon>Flectobacillaceae</taxon>
        <taxon>Arcicella</taxon>
    </lineage>
</organism>
<evidence type="ECO:0000256" key="1">
    <source>
        <dbReference type="ARBA" id="ARBA00022729"/>
    </source>
</evidence>
<dbReference type="SUPFAM" id="SSF49464">
    <property type="entry name" value="Carboxypeptidase regulatory domain-like"/>
    <property type="match status" value="1"/>
</dbReference>
<dbReference type="PANTHER" id="PTHR30069:SF29">
    <property type="entry name" value="HEMOGLOBIN AND HEMOGLOBIN-HAPTOGLOBIN-BINDING PROTEIN 1-RELATED"/>
    <property type="match status" value="1"/>
</dbReference>
<dbReference type="Pfam" id="PF07715">
    <property type="entry name" value="Plug"/>
    <property type="match status" value="1"/>
</dbReference>
<dbReference type="Gene3D" id="2.40.160.10">
    <property type="entry name" value="Porin"/>
    <property type="match status" value="1"/>
</dbReference>
<reference evidence="4 5" key="1">
    <citation type="submission" date="2023-12" db="EMBL/GenBank/DDBJ databases">
        <title>Novel species of the genus Arcicella isolated from rivers.</title>
        <authorList>
            <person name="Lu H."/>
        </authorList>
    </citation>
    <scope>NUCLEOTIDE SEQUENCE [LARGE SCALE GENOMIC DNA]</scope>
    <source>
        <strain evidence="4 5">LMG 21963</strain>
    </source>
</reference>
<accession>A0ABU5QRH5</accession>
<evidence type="ECO:0000313" key="5">
    <source>
        <dbReference type="Proteomes" id="UP001304671"/>
    </source>
</evidence>
<dbReference type="InterPro" id="IPR023614">
    <property type="entry name" value="Porin_dom_sf"/>
</dbReference>
<proteinExistence type="predicted"/>
<evidence type="ECO:0000259" key="2">
    <source>
        <dbReference type="Pfam" id="PF07715"/>
    </source>
</evidence>
<evidence type="ECO:0000313" key="4">
    <source>
        <dbReference type="EMBL" id="MEA5259344.1"/>
    </source>
</evidence>
<dbReference type="EMBL" id="JAYFUL010000029">
    <property type="protein sequence ID" value="MEA5259344.1"/>
    <property type="molecule type" value="Genomic_DNA"/>
</dbReference>
<dbReference type="InterPro" id="IPR039426">
    <property type="entry name" value="TonB-dep_rcpt-like"/>
</dbReference>
<sequence length="811" mass="89621">MKTNALLLIIAILIATTTYGQITGKIINKTNEAIPFVNVVLYQASDTLILKGTYTDEKGVFSLPLVKEGVFLIGVSSVGYQSMITKPITVSLQNEALDIGVLQMVENINALNEVVVSTKKNLIQTTPVGQVINVQSSLMTKGSSALQVLERLPGVIIDYRNNSFSLNGQSGVAVMINGRTVRLSLTEVMAMLNGMNADNIDKIEIITSPTAQYDAEGGAGLINIVLKKNEYEGTKLSFSSTLGYGFGEKASASINLSHGTKNSNYYASYSMLHDEAKSSWQAFGALNFPALGGAYTSSFYSATVNLKNSHNLSLGFDHRLNPKTLVGGSITYLHSTTKPNVQSDGFYDFQSGNYFAMKINSLGNNLGQNVQSSAFLEKQLSIKSKLNIDASYWYFRNNSPSLINSSYYDKAGNVIKPSDSVFTEGNRGEGLSELNIGVLKGDFSTKLTDKINVETGIKGSYSSNTNNSKVEKKEHDVWVLDSRSQSTIISNESILAAYTSFDFTLSPKISFTTGLRYEYWARDINHQTNTYSQFFPSLNFTHKIAENSSYVVSLSRRISRPAYNDLISGLFYNDPSSVFTGNPLLKPSITNAFKTTFTHKNISVGLGIQQEVNPIIRYQLSTTAAKDIFILSPQNLDFMNSVSLTTNVPIQLFSWWKITIGGTTAYRKYKVGYTPQVAEKAYLFHNYFLNQSVSLPQNIEVEITGWHNTNQFDGPNMIKGFGVMNLGIAKKLDKDRGTIQLAITDIFKSMNIYTEVGVVTPVVFIENNKVHYMDETAYARIFKLSYSRSFGSTVRSRSKTNNVEEEGSRIR</sequence>
<keyword evidence="1" id="KW-0732">Signal</keyword>
<evidence type="ECO:0000259" key="3">
    <source>
        <dbReference type="Pfam" id="PF14905"/>
    </source>
</evidence>
<keyword evidence="5" id="KW-1185">Reference proteome</keyword>
<dbReference type="Proteomes" id="UP001304671">
    <property type="component" value="Unassembled WGS sequence"/>
</dbReference>
<protein>
    <submittedName>
        <fullName evidence="4">TonB-dependent receptor</fullName>
    </submittedName>
</protein>
<feature type="domain" description="Outer membrane protein beta-barrel" evidence="3">
    <location>
        <begin position="383"/>
        <end position="755"/>
    </location>
</feature>
<dbReference type="InterPro" id="IPR041700">
    <property type="entry name" value="OMP_b-brl_3"/>
</dbReference>
<gene>
    <name evidence="4" type="ORF">VB264_16215</name>
</gene>
<dbReference type="Pfam" id="PF14905">
    <property type="entry name" value="OMP_b-brl_3"/>
    <property type="match status" value="1"/>
</dbReference>
<dbReference type="Pfam" id="PF13715">
    <property type="entry name" value="CarbopepD_reg_2"/>
    <property type="match status" value="1"/>
</dbReference>
<comment type="caution">
    <text evidence="4">The sequence shown here is derived from an EMBL/GenBank/DDBJ whole genome shotgun (WGS) entry which is preliminary data.</text>
</comment>
<dbReference type="InterPro" id="IPR037066">
    <property type="entry name" value="Plug_dom_sf"/>
</dbReference>
<dbReference type="RefSeq" id="WP_323250872.1">
    <property type="nucleotide sequence ID" value="NZ_JAYFUL010000029.1"/>
</dbReference>